<dbReference type="InterPro" id="IPR000560">
    <property type="entry name" value="His_Pase_clade-2"/>
</dbReference>
<dbReference type="EC" id="3.1.3.2" evidence="3"/>
<evidence type="ECO:0000256" key="9">
    <source>
        <dbReference type="SAM" id="SignalP"/>
    </source>
</evidence>
<keyword evidence="8" id="KW-0472">Membrane</keyword>
<keyword evidence="8" id="KW-1133">Transmembrane helix</keyword>
<keyword evidence="8" id="KW-0812">Transmembrane</keyword>
<keyword evidence="4 9" id="KW-0732">Signal</keyword>
<evidence type="ECO:0000256" key="3">
    <source>
        <dbReference type="ARBA" id="ARBA00012646"/>
    </source>
</evidence>
<dbReference type="InterPro" id="IPR050645">
    <property type="entry name" value="Histidine_acid_phosphatase"/>
</dbReference>
<evidence type="ECO:0000256" key="5">
    <source>
        <dbReference type="ARBA" id="ARBA00022801"/>
    </source>
</evidence>
<evidence type="ECO:0000313" key="11">
    <source>
        <dbReference type="RefSeq" id="XP_014662358.1"/>
    </source>
</evidence>
<evidence type="ECO:0000256" key="2">
    <source>
        <dbReference type="ARBA" id="ARBA00005375"/>
    </source>
</evidence>
<keyword evidence="5" id="KW-0378">Hydrolase</keyword>
<dbReference type="PROSITE" id="PS00616">
    <property type="entry name" value="HIS_ACID_PHOSPHAT_1"/>
    <property type="match status" value="1"/>
</dbReference>
<keyword evidence="10" id="KW-1185">Reference proteome</keyword>
<comment type="catalytic activity">
    <reaction evidence="1">
        <text>a phosphate monoester + H2O = an alcohol + phosphate</text>
        <dbReference type="Rhea" id="RHEA:15017"/>
        <dbReference type="ChEBI" id="CHEBI:15377"/>
        <dbReference type="ChEBI" id="CHEBI:30879"/>
        <dbReference type="ChEBI" id="CHEBI:43474"/>
        <dbReference type="ChEBI" id="CHEBI:67140"/>
        <dbReference type="EC" id="3.1.3.2"/>
    </reaction>
</comment>
<reference evidence="11" key="1">
    <citation type="submission" date="2025-08" db="UniProtKB">
        <authorList>
            <consortium name="RefSeq"/>
        </authorList>
    </citation>
    <scope>IDENTIFICATION</scope>
</reference>
<feature type="chain" id="PRO_5045429311" description="acid phosphatase" evidence="9">
    <location>
        <begin position="27"/>
        <end position="459"/>
    </location>
</feature>
<gene>
    <name evidence="11" type="primary">LOC106805323</name>
</gene>
<protein>
    <recommendedName>
        <fullName evidence="3">acid phosphatase</fullName>
        <ecNumber evidence="3">3.1.3.2</ecNumber>
    </recommendedName>
</protein>
<dbReference type="Proteomes" id="UP000695022">
    <property type="component" value="Unplaced"/>
</dbReference>
<evidence type="ECO:0000256" key="8">
    <source>
        <dbReference type="SAM" id="Phobius"/>
    </source>
</evidence>
<evidence type="ECO:0000256" key="7">
    <source>
        <dbReference type="ARBA" id="ARBA00023180"/>
    </source>
</evidence>
<evidence type="ECO:0000256" key="6">
    <source>
        <dbReference type="ARBA" id="ARBA00023157"/>
    </source>
</evidence>
<dbReference type="InterPro" id="IPR029033">
    <property type="entry name" value="His_PPase_superfam"/>
</dbReference>
<keyword evidence="6" id="KW-1015">Disulfide bond</keyword>
<sequence length="459" mass="51453">MAATNFLPCFAVVVCFVLLAEKRTLADAPTSLRLVQLLYRHGDRSPVYRVPIKTDVHTEADWPQGWGQLTTEGMIQHYKLGRWLRRRYDGFLSSSYVRKEIHVRSTDYDRTLMSAQCNLAGLYEPTGAQRWDPDIRWQPIPVHTESEDYLLMHNAPCPRYDALAYKSFHTPEFLKIVKENQDFLDQLSQWAGGAHADISAAKSIYDTLFCERAHNMSSPAWLTDDVYDRLHALQNAALMVKFGYKEMLRLLSGTLLGEFIAHMKAKAGAADAPKFADGIDEKLFVYSAHDSTVAPFLGVMGVFNGENPPYTATAIVELHEFAEGEFSVKVLYRNATTTTQTRDDDDDLHDLTALLPGCADPCPLARFAEIFVDMVPVDVRKECGGDETPIATRDDGWNTLSVAIISAVMFVLGAIVIGICTCLGRSRRHTSNYRKLRRFDEELANGNAINLDGEEDGDL</sequence>
<dbReference type="PANTHER" id="PTHR11567:SF211">
    <property type="entry name" value="PROSTATIC ACID PHOSPHATASE"/>
    <property type="match status" value="1"/>
</dbReference>
<dbReference type="SUPFAM" id="SSF53254">
    <property type="entry name" value="Phosphoglycerate mutase-like"/>
    <property type="match status" value="1"/>
</dbReference>
<evidence type="ECO:0000313" key="10">
    <source>
        <dbReference type="Proteomes" id="UP000695022"/>
    </source>
</evidence>
<keyword evidence="7" id="KW-0325">Glycoprotein</keyword>
<dbReference type="PANTHER" id="PTHR11567">
    <property type="entry name" value="ACID PHOSPHATASE-RELATED"/>
    <property type="match status" value="1"/>
</dbReference>
<feature type="transmembrane region" description="Helical" evidence="8">
    <location>
        <begin position="400"/>
        <end position="424"/>
    </location>
</feature>
<organism evidence="10 11">
    <name type="scientific">Priapulus caudatus</name>
    <name type="common">Priapulid worm</name>
    <dbReference type="NCBI Taxonomy" id="37621"/>
    <lineage>
        <taxon>Eukaryota</taxon>
        <taxon>Metazoa</taxon>
        <taxon>Ecdysozoa</taxon>
        <taxon>Scalidophora</taxon>
        <taxon>Priapulida</taxon>
        <taxon>Priapulimorpha</taxon>
        <taxon>Priapulimorphida</taxon>
        <taxon>Priapulidae</taxon>
        <taxon>Priapulus</taxon>
    </lineage>
</organism>
<accession>A0ABM1DQY7</accession>
<dbReference type="InterPro" id="IPR033379">
    <property type="entry name" value="Acid_Pase_AS"/>
</dbReference>
<evidence type="ECO:0000256" key="1">
    <source>
        <dbReference type="ARBA" id="ARBA00000032"/>
    </source>
</evidence>
<feature type="signal peptide" evidence="9">
    <location>
        <begin position="1"/>
        <end position="26"/>
    </location>
</feature>
<dbReference type="CDD" id="cd07061">
    <property type="entry name" value="HP_HAP_like"/>
    <property type="match status" value="1"/>
</dbReference>
<dbReference type="RefSeq" id="XP_014662358.1">
    <property type="nucleotide sequence ID" value="XM_014806872.1"/>
</dbReference>
<comment type="similarity">
    <text evidence="2">Belongs to the histidine acid phosphatase family.</text>
</comment>
<name>A0ABM1DQY7_PRICU</name>
<dbReference type="GeneID" id="106805323"/>
<proteinExistence type="inferred from homology"/>
<evidence type="ECO:0000256" key="4">
    <source>
        <dbReference type="ARBA" id="ARBA00022729"/>
    </source>
</evidence>
<dbReference type="Gene3D" id="3.40.50.1240">
    <property type="entry name" value="Phosphoglycerate mutase-like"/>
    <property type="match status" value="1"/>
</dbReference>
<dbReference type="Pfam" id="PF00328">
    <property type="entry name" value="His_Phos_2"/>
    <property type="match status" value="1"/>
</dbReference>